<sequence>MRMKVIAALLVIALAITWPVSQYHLNAASNKPGHYKNKVIVLMYHHIDEKESGATISPSRFGTHMKLLKENGYNVISVDQFAQFMEHKAKVPDNAVVITFDDGYESFDQYAVPILNKYDFVATHFVIGSSSDNQNVHTKHLTWDTMRKLKAEGYSFYSHTYDQHGYAPLDKRGKKTGPKLSNPIYLPDKGRVETKKEYLTRVGNDAQFMEKRLKEELNNTNQMIAFPFGAFNSSAKQLEKNAGVTLFFTTRPGINRPGSDEVMRLNAGTPTLTADKFLSMMKKYGR</sequence>
<feature type="domain" description="NodB homology" evidence="3">
    <location>
        <begin position="94"/>
        <end position="286"/>
    </location>
</feature>
<gene>
    <name evidence="4" type="ORF">MU1_03780</name>
</gene>
<dbReference type="InterPro" id="IPR051398">
    <property type="entry name" value="Polysacch_Deacetylase"/>
</dbReference>
<dbReference type="Gene3D" id="3.20.20.370">
    <property type="entry name" value="Glycoside hydrolase/deacetylase"/>
    <property type="match status" value="1"/>
</dbReference>
<dbReference type="SUPFAM" id="SSF88713">
    <property type="entry name" value="Glycoside hydrolase/deacetylase"/>
    <property type="match status" value="1"/>
</dbReference>
<keyword evidence="5" id="KW-1185">Reference proteome</keyword>
<comment type="subcellular location">
    <subcellularLocation>
        <location evidence="1">Secreted</location>
    </subcellularLocation>
</comment>
<dbReference type="InterPro" id="IPR002509">
    <property type="entry name" value="NODB_dom"/>
</dbReference>
<dbReference type="PROSITE" id="PS51677">
    <property type="entry name" value="NODB"/>
    <property type="match status" value="1"/>
</dbReference>
<proteinExistence type="predicted"/>
<dbReference type="Pfam" id="PF01522">
    <property type="entry name" value="Polysacc_deac_1"/>
    <property type="match status" value="1"/>
</dbReference>
<evidence type="ECO:0000313" key="5">
    <source>
        <dbReference type="Proteomes" id="UP001157114"/>
    </source>
</evidence>
<dbReference type="PANTHER" id="PTHR34216:SF3">
    <property type="entry name" value="POLY-BETA-1,6-N-ACETYL-D-GLUCOSAMINE N-DEACETYLASE"/>
    <property type="match status" value="1"/>
</dbReference>
<accession>A0ABQ6G505</accession>
<dbReference type="Proteomes" id="UP001157114">
    <property type="component" value="Unassembled WGS sequence"/>
</dbReference>
<name>A0ABQ6G505_9BACL</name>
<evidence type="ECO:0000256" key="1">
    <source>
        <dbReference type="ARBA" id="ARBA00004613"/>
    </source>
</evidence>
<evidence type="ECO:0000259" key="3">
    <source>
        <dbReference type="PROSITE" id="PS51677"/>
    </source>
</evidence>
<reference evidence="4 5" key="1">
    <citation type="submission" date="2023-03" db="EMBL/GenBank/DDBJ databases">
        <title>Draft genome sequence of the bacteria which degrade cell wall of Tricholomamatutake.</title>
        <authorList>
            <person name="Konishi Y."/>
            <person name="Fukuta Y."/>
            <person name="Shirasaka N."/>
        </authorList>
    </citation>
    <scope>NUCLEOTIDE SEQUENCE [LARGE SCALE GENOMIC DNA]</scope>
    <source>
        <strain evidence="5">mu1</strain>
    </source>
</reference>
<keyword evidence="2" id="KW-0732">Signal</keyword>
<comment type="caution">
    <text evidence="4">The sequence shown here is derived from an EMBL/GenBank/DDBJ whole genome shotgun (WGS) entry which is preliminary data.</text>
</comment>
<evidence type="ECO:0000256" key="2">
    <source>
        <dbReference type="ARBA" id="ARBA00022729"/>
    </source>
</evidence>
<protein>
    <submittedName>
        <fullName evidence="4">Polysaccharide deacetylase</fullName>
    </submittedName>
</protein>
<dbReference type="EMBL" id="BSSQ01000001">
    <property type="protein sequence ID" value="GLX66034.1"/>
    <property type="molecule type" value="Genomic_DNA"/>
</dbReference>
<dbReference type="InterPro" id="IPR011330">
    <property type="entry name" value="Glyco_hydro/deAcase_b/a-brl"/>
</dbReference>
<dbReference type="CDD" id="cd10918">
    <property type="entry name" value="CE4_NodB_like_5s_6s"/>
    <property type="match status" value="1"/>
</dbReference>
<evidence type="ECO:0000313" key="4">
    <source>
        <dbReference type="EMBL" id="GLX66034.1"/>
    </source>
</evidence>
<organism evidence="4 5">
    <name type="scientific">Paenibacillus glycanilyticus</name>
    <dbReference type="NCBI Taxonomy" id="126569"/>
    <lineage>
        <taxon>Bacteria</taxon>
        <taxon>Bacillati</taxon>
        <taxon>Bacillota</taxon>
        <taxon>Bacilli</taxon>
        <taxon>Bacillales</taxon>
        <taxon>Paenibacillaceae</taxon>
        <taxon>Paenibacillus</taxon>
    </lineage>
</organism>
<dbReference type="PANTHER" id="PTHR34216">
    <property type="match status" value="1"/>
</dbReference>